<evidence type="ECO:0000259" key="1">
    <source>
        <dbReference type="PROSITE" id="PS51746"/>
    </source>
</evidence>
<gene>
    <name evidence="2" type="ORF">LSALG_LOCUS20787</name>
</gene>
<dbReference type="InterPro" id="IPR001932">
    <property type="entry name" value="PPM-type_phosphatase-like_dom"/>
</dbReference>
<dbReference type="InterPro" id="IPR015655">
    <property type="entry name" value="PP2C"/>
</dbReference>
<keyword evidence="3" id="KW-1185">Reference proteome</keyword>
<dbReference type="PANTHER" id="PTHR47992">
    <property type="entry name" value="PROTEIN PHOSPHATASE"/>
    <property type="match status" value="1"/>
</dbReference>
<accession>A0AA35YVW6</accession>
<dbReference type="InterPro" id="IPR036457">
    <property type="entry name" value="PPM-type-like_dom_sf"/>
</dbReference>
<protein>
    <recommendedName>
        <fullName evidence="1">PPM-type phosphatase domain-containing protein</fullName>
    </recommendedName>
</protein>
<dbReference type="CDD" id="cd00143">
    <property type="entry name" value="PP2Cc"/>
    <property type="match status" value="1"/>
</dbReference>
<organism evidence="2 3">
    <name type="scientific">Lactuca saligna</name>
    <name type="common">Willowleaf lettuce</name>
    <dbReference type="NCBI Taxonomy" id="75948"/>
    <lineage>
        <taxon>Eukaryota</taxon>
        <taxon>Viridiplantae</taxon>
        <taxon>Streptophyta</taxon>
        <taxon>Embryophyta</taxon>
        <taxon>Tracheophyta</taxon>
        <taxon>Spermatophyta</taxon>
        <taxon>Magnoliopsida</taxon>
        <taxon>eudicotyledons</taxon>
        <taxon>Gunneridae</taxon>
        <taxon>Pentapetalae</taxon>
        <taxon>asterids</taxon>
        <taxon>campanulids</taxon>
        <taxon>Asterales</taxon>
        <taxon>Asteraceae</taxon>
        <taxon>Cichorioideae</taxon>
        <taxon>Cichorieae</taxon>
        <taxon>Lactucinae</taxon>
        <taxon>Lactuca</taxon>
    </lineage>
</organism>
<name>A0AA35YVW6_LACSI</name>
<dbReference type="PROSITE" id="PS51746">
    <property type="entry name" value="PPM_2"/>
    <property type="match status" value="1"/>
</dbReference>
<dbReference type="GO" id="GO:0004722">
    <property type="term" value="F:protein serine/threonine phosphatase activity"/>
    <property type="evidence" value="ECO:0007669"/>
    <property type="project" value="InterPro"/>
</dbReference>
<dbReference type="SUPFAM" id="SSF81606">
    <property type="entry name" value="PP2C-like"/>
    <property type="match status" value="1"/>
</dbReference>
<evidence type="ECO:0000313" key="2">
    <source>
        <dbReference type="EMBL" id="CAI9281071.1"/>
    </source>
</evidence>
<evidence type="ECO:0000313" key="3">
    <source>
        <dbReference type="Proteomes" id="UP001177003"/>
    </source>
</evidence>
<sequence>MHTALKEAWDAADTTNEWNKKWGSAFFRAYENVDKACEDETDAGSTALVVLLSSCQIVAANCGDSRAILCRGSHTIPLTEDHKPDREDEEERIVKSGGHVLLDEWGTPRVNGVLAMSRAIGDKKLKPAVSAVPDMTFTMRSKDDECLIIATDGLWDVMSTKSVGNFACQLLQRERHVARLNKSPSQYVAECLHAEARLRSSTDNFCVIVVDLKSTTMR</sequence>
<dbReference type="Pfam" id="PF00481">
    <property type="entry name" value="PP2C"/>
    <property type="match status" value="1"/>
</dbReference>
<dbReference type="AlphaFoldDB" id="A0AA35YVW6"/>
<feature type="domain" description="PPM-type phosphatase" evidence="1">
    <location>
        <begin position="1"/>
        <end position="212"/>
    </location>
</feature>
<proteinExistence type="predicted"/>
<dbReference type="SMART" id="SM00332">
    <property type="entry name" value="PP2Cc"/>
    <property type="match status" value="1"/>
</dbReference>
<dbReference type="EMBL" id="OX465080">
    <property type="protein sequence ID" value="CAI9281071.1"/>
    <property type="molecule type" value="Genomic_DNA"/>
</dbReference>
<reference evidence="2" key="1">
    <citation type="submission" date="2023-04" db="EMBL/GenBank/DDBJ databases">
        <authorList>
            <person name="Vijverberg K."/>
            <person name="Xiong W."/>
            <person name="Schranz E."/>
        </authorList>
    </citation>
    <scope>NUCLEOTIDE SEQUENCE</scope>
</reference>
<dbReference type="Proteomes" id="UP001177003">
    <property type="component" value="Chromosome 4"/>
</dbReference>
<dbReference type="Gene3D" id="3.60.40.10">
    <property type="entry name" value="PPM-type phosphatase domain"/>
    <property type="match status" value="1"/>
</dbReference>